<keyword evidence="7" id="KW-0732">Signal</keyword>
<dbReference type="GO" id="GO:0030246">
    <property type="term" value="F:carbohydrate binding"/>
    <property type="evidence" value="ECO:0007669"/>
    <property type="project" value="UniProtKB-KW"/>
</dbReference>
<evidence type="ECO:0000313" key="8">
    <source>
        <dbReference type="EMBL" id="SMF67865.1"/>
    </source>
</evidence>
<feature type="chain" id="PRO_5012033039" description="Lectin-like protein BA14k" evidence="7">
    <location>
        <begin position="20"/>
        <end position="107"/>
    </location>
</feature>
<evidence type="ECO:0000256" key="6">
    <source>
        <dbReference type="SAM" id="MobiDB-lite"/>
    </source>
</evidence>
<evidence type="ECO:0000256" key="7">
    <source>
        <dbReference type="SAM" id="SignalP"/>
    </source>
</evidence>
<evidence type="ECO:0000256" key="1">
    <source>
        <dbReference type="ARBA" id="ARBA00010270"/>
    </source>
</evidence>
<name>A0A1X7GD39_9SPHN</name>
<dbReference type="OrthoDB" id="8117189at2"/>
<feature type="signal peptide" evidence="7">
    <location>
        <begin position="1"/>
        <end position="19"/>
    </location>
</feature>
<evidence type="ECO:0000256" key="2">
    <source>
        <dbReference type="ARBA" id="ARBA00020552"/>
    </source>
</evidence>
<sequence>MRIFLGLYAAILMASPALAQAGQAPMQDQTPPPVDRTMPAPEGTTPPPGPVADSGDRPDGFTGTDAEWADHVRSCQDRYQGYDPATNKYRAPNGDMKSCPHSAMKKR</sequence>
<evidence type="ECO:0000256" key="3">
    <source>
        <dbReference type="ARBA" id="ARBA00022475"/>
    </source>
</evidence>
<dbReference type="RefSeq" id="WP_157123744.1">
    <property type="nucleotide sequence ID" value="NZ_LT840185.1"/>
</dbReference>
<organism evidence="8 9">
    <name type="scientific">Allosphingosinicella indica</name>
    <dbReference type="NCBI Taxonomy" id="941907"/>
    <lineage>
        <taxon>Bacteria</taxon>
        <taxon>Pseudomonadati</taxon>
        <taxon>Pseudomonadota</taxon>
        <taxon>Alphaproteobacteria</taxon>
        <taxon>Sphingomonadales</taxon>
        <taxon>Sphingomonadaceae</taxon>
        <taxon>Allosphingosinicella</taxon>
    </lineage>
</organism>
<reference evidence="9" key="1">
    <citation type="submission" date="2017-04" db="EMBL/GenBank/DDBJ databases">
        <authorList>
            <person name="Varghese N."/>
            <person name="Submissions S."/>
        </authorList>
    </citation>
    <scope>NUCLEOTIDE SEQUENCE [LARGE SCALE GENOMIC DNA]</scope>
    <source>
        <strain evidence="9">Dd16</strain>
    </source>
</reference>
<keyword evidence="3" id="KW-0472">Membrane</keyword>
<proteinExistence type="inferred from homology"/>
<protein>
    <recommendedName>
        <fullName evidence="2">Lectin-like protein BA14k</fullName>
    </recommendedName>
</protein>
<gene>
    <name evidence="8" type="ORF">SAMN06295910_1565</name>
</gene>
<dbReference type="InterPro" id="IPR012413">
    <property type="entry name" value="BA14K"/>
</dbReference>
<comment type="function">
    <text evidence="5">Has immunoglobulin-binding and hemagglutination properties, and can bind to mannose. Essential for virulence. May be involved in LPS biosynthesis or polysaccharide transport.</text>
</comment>
<keyword evidence="4" id="KW-0430">Lectin</keyword>
<keyword evidence="3" id="KW-1003">Cell membrane</keyword>
<dbReference type="Pfam" id="PF07886">
    <property type="entry name" value="BA14K"/>
    <property type="match status" value="1"/>
</dbReference>
<dbReference type="Proteomes" id="UP000192934">
    <property type="component" value="Chromosome I"/>
</dbReference>
<evidence type="ECO:0000313" key="9">
    <source>
        <dbReference type="Proteomes" id="UP000192934"/>
    </source>
</evidence>
<feature type="region of interest" description="Disordered" evidence="6">
    <location>
        <begin position="20"/>
        <end position="107"/>
    </location>
</feature>
<comment type="similarity">
    <text evidence="1">Belongs to the BA14k family.</text>
</comment>
<keyword evidence="9" id="KW-1185">Reference proteome</keyword>
<evidence type="ECO:0000256" key="4">
    <source>
        <dbReference type="ARBA" id="ARBA00022734"/>
    </source>
</evidence>
<evidence type="ECO:0000256" key="5">
    <source>
        <dbReference type="ARBA" id="ARBA00025321"/>
    </source>
</evidence>
<accession>A0A1X7GD39</accession>
<dbReference type="STRING" id="941907.SAMN06295910_1565"/>
<dbReference type="EMBL" id="LT840185">
    <property type="protein sequence ID" value="SMF67865.1"/>
    <property type="molecule type" value="Genomic_DNA"/>
</dbReference>
<dbReference type="AlphaFoldDB" id="A0A1X7GD39"/>